<evidence type="ECO:0000313" key="4">
    <source>
        <dbReference type="EMBL" id="KOH45462.1"/>
    </source>
</evidence>
<dbReference type="Proteomes" id="UP000036958">
    <property type="component" value="Unassembled WGS sequence"/>
</dbReference>
<reference evidence="5" key="1">
    <citation type="submission" date="2015-07" db="EMBL/GenBank/DDBJ databases">
        <title>Genome sequencing of Sunxiuqinia dokdonensis strain SK.</title>
        <authorList>
            <person name="Ahn S."/>
            <person name="Kim B.-C."/>
        </authorList>
    </citation>
    <scope>NUCLEOTIDE SEQUENCE [LARGE SCALE GENOMIC DNA]</scope>
    <source>
        <strain evidence="5">SK</strain>
    </source>
</reference>
<keyword evidence="1" id="KW-0175">Coiled coil</keyword>
<accession>A0A0L8VB91</accession>
<comment type="caution">
    <text evidence="4">The sequence shown here is derived from an EMBL/GenBank/DDBJ whole genome shotgun (WGS) entry which is preliminary data.</text>
</comment>
<feature type="coiled-coil region" evidence="1">
    <location>
        <begin position="73"/>
        <end position="114"/>
    </location>
</feature>
<evidence type="ECO:0000256" key="1">
    <source>
        <dbReference type="SAM" id="Coils"/>
    </source>
</evidence>
<feature type="coiled-coil region" evidence="1">
    <location>
        <begin position="159"/>
        <end position="186"/>
    </location>
</feature>
<gene>
    <name evidence="4" type="ORF">NC99_17220</name>
</gene>
<feature type="chain" id="PRO_5005591588" description="tRNA (Guanine-N1)-methyltransferase" evidence="3">
    <location>
        <begin position="24"/>
        <end position="202"/>
    </location>
</feature>
<evidence type="ECO:0008006" key="6">
    <source>
        <dbReference type="Google" id="ProtNLM"/>
    </source>
</evidence>
<keyword evidence="2" id="KW-0812">Transmembrane</keyword>
<evidence type="ECO:0000256" key="3">
    <source>
        <dbReference type="SAM" id="SignalP"/>
    </source>
</evidence>
<organism evidence="4 5">
    <name type="scientific">Sunxiuqinia dokdonensis</name>
    <dbReference type="NCBI Taxonomy" id="1409788"/>
    <lineage>
        <taxon>Bacteria</taxon>
        <taxon>Pseudomonadati</taxon>
        <taxon>Bacteroidota</taxon>
        <taxon>Bacteroidia</taxon>
        <taxon>Marinilabiliales</taxon>
        <taxon>Prolixibacteraceae</taxon>
        <taxon>Sunxiuqinia</taxon>
    </lineage>
</organism>
<evidence type="ECO:0000256" key="2">
    <source>
        <dbReference type="SAM" id="Phobius"/>
    </source>
</evidence>
<proteinExistence type="predicted"/>
<feature type="signal peptide" evidence="3">
    <location>
        <begin position="1"/>
        <end position="23"/>
    </location>
</feature>
<keyword evidence="3" id="KW-0732">Signal</keyword>
<dbReference type="STRING" id="1409788.NC99_17220"/>
<dbReference type="RefSeq" id="WP_053181898.1">
    <property type="nucleotide sequence ID" value="NZ_LGIA01000128.1"/>
</dbReference>
<feature type="transmembrane region" description="Helical" evidence="2">
    <location>
        <begin position="132"/>
        <end position="152"/>
    </location>
</feature>
<dbReference type="SUPFAM" id="SSF58100">
    <property type="entry name" value="Bacterial hemolysins"/>
    <property type="match status" value="1"/>
</dbReference>
<keyword evidence="2" id="KW-0472">Membrane</keyword>
<dbReference type="EMBL" id="LGIA01000128">
    <property type="protein sequence ID" value="KOH45462.1"/>
    <property type="molecule type" value="Genomic_DNA"/>
</dbReference>
<name>A0A0L8VB91_9BACT</name>
<protein>
    <recommendedName>
        <fullName evidence="6">tRNA (Guanine-N1)-methyltransferase</fullName>
    </recommendedName>
</protein>
<dbReference type="Gene3D" id="1.20.1170.10">
    <property type="match status" value="1"/>
</dbReference>
<keyword evidence="5" id="KW-1185">Reference proteome</keyword>
<dbReference type="AlphaFoldDB" id="A0A0L8VB91"/>
<sequence length="202" mass="23180">MKKILTRYVTVFTLLVLTTTTFAQNNSFNAAFDSLSIEGQFEHLYRRSNTFEEYKVISISGYNLLKKNSQDSILQYKQDADSHLQEIATLKSNLTSTNSEIEKLQAELSSTQQAKDSMRFIGIEVSKGAYNAIMWGIIICLAVISVILFSLFNRGHRVVKETKNRLAEVQEDLETLRKNALVREQKLARELMDYKLKNKSPR</sequence>
<keyword evidence="2" id="KW-1133">Transmembrane helix</keyword>
<dbReference type="OrthoDB" id="981213at2"/>
<evidence type="ECO:0000313" key="5">
    <source>
        <dbReference type="Proteomes" id="UP000036958"/>
    </source>
</evidence>